<dbReference type="GO" id="GO:0004519">
    <property type="term" value="F:endonuclease activity"/>
    <property type="evidence" value="ECO:0007669"/>
    <property type="project" value="UniProtKB-KW"/>
</dbReference>
<dbReference type="RefSeq" id="WP_380012143.1">
    <property type="nucleotide sequence ID" value="NZ_JADIKI010000023.1"/>
</dbReference>
<proteinExistence type="predicted"/>
<feature type="region of interest" description="Disordered" evidence="1">
    <location>
        <begin position="1"/>
        <end position="39"/>
    </location>
</feature>
<organism evidence="2 3">
    <name type="scientific">Dyella humi</name>
    <dbReference type="NCBI Taxonomy" id="1770547"/>
    <lineage>
        <taxon>Bacteria</taxon>
        <taxon>Pseudomonadati</taxon>
        <taxon>Pseudomonadota</taxon>
        <taxon>Gammaproteobacteria</taxon>
        <taxon>Lysobacterales</taxon>
        <taxon>Rhodanobacteraceae</taxon>
        <taxon>Dyella</taxon>
    </lineage>
</organism>
<name>A0ABW8IM71_9GAMM</name>
<comment type="caution">
    <text evidence="2">The sequence shown here is derived from an EMBL/GenBank/DDBJ whole genome shotgun (WGS) entry which is preliminary data.</text>
</comment>
<sequence length="331" mass="36558">MPMSASRVIGTRIEATQGAAMEEQAQEINDDEPAARAEAMRDSDATEHVVPLHAMEASGIDEAMAAESSDAAPTQPPTEALSTFVKLIENARYPSPRPPAWWLVSAIKKFDGLCAYCGRDTGSTPDVDAVIPVIAGGPQRPDAAVLCCKACKQERRRRDVLLWKPDASAKLRAMRATLALDSWNHLSRDPAAMRTPMKATEVVTERWRHPRFHCHGALLPMGGFIGWRDVTQVPSAIQLRLVFEHDGWRLRQSLKRTNRRNNTSAIFWFPTRDGAVDALWDVIGQNGLVRHADLGAASSSTGEAQPDSASDWTMMFPTVADLVRQRSRQNR</sequence>
<reference evidence="2 3" key="1">
    <citation type="submission" date="2020-10" db="EMBL/GenBank/DDBJ databases">
        <title>Phylogeny of dyella-like bacteria.</title>
        <authorList>
            <person name="Fu J."/>
        </authorList>
    </citation>
    <scope>NUCLEOTIDE SEQUENCE [LARGE SCALE GENOMIC DNA]</scope>
    <source>
        <strain evidence="2 3">DHG40</strain>
    </source>
</reference>
<gene>
    <name evidence="2" type="ORF">ISP18_12360</name>
</gene>
<evidence type="ECO:0000313" key="3">
    <source>
        <dbReference type="Proteomes" id="UP001620409"/>
    </source>
</evidence>
<dbReference type="Gene3D" id="1.10.30.50">
    <property type="match status" value="1"/>
</dbReference>
<evidence type="ECO:0000313" key="2">
    <source>
        <dbReference type="EMBL" id="MFK2855386.1"/>
    </source>
</evidence>
<keyword evidence="2" id="KW-0540">Nuclease</keyword>
<keyword evidence="3" id="KW-1185">Reference proteome</keyword>
<accession>A0ABW8IM71</accession>
<keyword evidence="2" id="KW-0255">Endonuclease</keyword>
<evidence type="ECO:0000256" key="1">
    <source>
        <dbReference type="SAM" id="MobiDB-lite"/>
    </source>
</evidence>
<protein>
    <submittedName>
        <fullName evidence="2">HNH endonuclease</fullName>
    </submittedName>
</protein>
<keyword evidence="2" id="KW-0378">Hydrolase</keyword>
<dbReference type="EMBL" id="JADIKI010000023">
    <property type="protein sequence ID" value="MFK2855386.1"/>
    <property type="molecule type" value="Genomic_DNA"/>
</dbReference>
<dbReference type="InterPro" id="IPR003615">
    <property type="entry name" value="HNH_nuc"/>
</dbReference>
<dbReference type="Proteomes" id="UP001620409">
    <property type="component" value="Unassembled WGS sequence"/>
</dbReference>
<dbReference type="CDD" id="cd00085">
    <property type="entry name" value="HNHc"/>
    <property type="match status" value="1"/>
</dbReference>